<dbReference type="Proteomes" id="UP000294530">
    <property type="component" value="Unassembled WGS sequence"/>
</dbReference>
<evidence type="ECO:0000313" key="7">
    <source>
        <dbReference type="Proteomes" id="UP000294530"/>
    </source>
</evidence>
<dbReference type="PANTHER" id="PTHR33657:SF8">
    <property type="entry name" value="DOMAIN PROTEIN, PUTATIVE (AFU_ORTHOLOGUE AFUA_5G00600)-RELATED"/>
    <property type="match status" value="1"/>
</dbReference>
<feature type="chain" id="PRO_5037570602" description="Nep1-like protein" evidence="5">
    <location>
        <begin position="20"/>
        <end position="265"/>
    </location>
</feature>
<dbReference type="GO" id="GO:0005576">
    <property type="term" value="C:extracellular region"/>
    <property type="evidence" value="ECO:0007669"/>
    <property type="project" value="UniProtKB-SubCell"/>
</dbReference>
<gene>
    <name evidence="6" type="ORF">CCR75_007616</name>
</gene>
<accession>A0A976ILU9</accession>
<dbReference type="InterPro" id="IPR008701">
    <property type="entry name" value="NPP1"/>
</dbReference>
<protein>
    <recommendedName>
        <fullName evidence="8">Nep1-like protein</fullName>
    </recommendedName>
</protein>
<keyword evidence="3" id="KW-0964">Secreted</keyword>
<proteinExistence type="inferred from homology"/>
<organism evidence="6 7">
    <name type="scientific">Bremia lactucae</name>
    <name type="common">Lettuce downy mildew</name>
    <dbReference type="NCBI Taxonomy" id="4779"/>
    <lineage>
        <taxon>Eukaryota</taxon>
        <taxon>Sar</taxon>
        <taxon>Stramenopiles</taxon>
        <taxon>Oomycota</taxon>
        <taxon>Peronosporomycetes</taxon>
        <taxon>Peronosporales</taxon>
        <taxon>Peronosporaceae</taxon>
        <taxon>Bremia</taxon>
    </lineage>
</organism>
<comment type="similarity">
    <text evidence="2">Belongs to the Necrosis inducing protein (NPP1) family.</text>
</comment>
<evidence type="ECO:0000256" key="1">
    <source>
        <dbReference type="ARBA" id="ARBA00004613"/>
    </source>
</evidence>
<dbReference type="OrthoDB" id="147163at2759"/>
<dbReference type="GeneID" id="94351345"/>
<evidence type="ECO:0000313" key="6">
    <source>
        <dbReference type="EMBL" id="TDH74133.1"/>
    </source>
</evidence>
<keyword evidence="4" id="KW-0843">Virulence</keyword>
<reference evidence="6 7" key="1">
    <citation type="journal article" date="2021" name="Genome Biol.">
        <title>AFLAP: assembly-free linkage analysis pipeline using k-mers from genome sequencing data.</title>
        <authorList>
            <person name="Fletcher K."/>
            <person name="Zhang L."/>
            <person name="Gil J."/>
            <person name="Han R."/>
            <person name="Cavanaugh K."/>
            <person name="Michelmore R."/>
        </authorList>
    </citation>
    <scope>NUCLEOTIDE SEQUENCE [LARGE SCALE GENOMIC DNA]</scope>
    <source>
        <strain evidence="6 7">SF5</strain>
    </source>
</reference>
<feature type="signal peptide" evidence="5">
    <location>
        <begin position="1"/>
        <end position="19"/>
    </location>
</feature>
<sequence length="265" mass="30354">MKLKPFLVSTVFMGVFVDAQDNLQVELPAEPEKPPEEWKPHWIKHKDVKPFPELPPTTVAEKAALMFKPQLKIITGCHPYPAVNEQGEVSEGLEVKGGQSSGCKGSGHGSQIYGRSTWHRDIWVIMYSWYFPKDQPAPFLGHRHDYEHVIIFIDNPAVPEPKVLGCSTSWHDGYDKYSEYIPKYFDGTSVKIKYEHMYVLNHAVHVTEDTGSKQDLVLWENMPDIVRLTLNNTKFGAANVPMNDHNFINKIEEAWPWKWPPEGSK</sequence>
<evidence type="ECO:0000256" key="5">
    <source>
        <dbReference type="SAM" id="SignalP"/>
    </source>
</evidence>
<evidence type="ECO:0000256" key="4">
    <source>
        <dbReference type="ARBA" id="ARBA00023026"/>
    </source>
</evidence>
<evidence type="ECO:0000256" key="2">
    <source>
        <dbReference type="ARBA" id="ARBA00009520"/>
    </source>
</evidence>
<dbReference type="RefSeq" id="XP_067823631.1">
    <property type="nucleotide sequence ID" value="XM_067965674.1"/>
</dbReference>
<evidence type="ECO:0008006" key="8">
    <source>
        <dbReference type="Google" id="ProtNLM"/>
    </source>
</evidence>
<keyword evidence="7" id="KW-1185">Reference proteome</keyword>
<keyword evidence="5" id="KW-0732">Signal</keyword>
<comment type="subcellular location">
    <subcellularLocation>
        <location evidence="1">Secreted</location>
    </subcellularLocation>
</comment>
<dbReference type="PANTHER" id="PTHR33657">
    <property type="entry name" value="DOMAIN PROTEIN, PUTATIVE (AFU_ORTHOLOGUE AFUA_5G00600)-RELATED"/>
    <property type="match status" value="1"/>
</dbReference>
<evidence type="ECO:0000256" key="3">
    <source>
        <dbReference type="ARBA" id="ARBA00022525"/>
    </source>
</evidence>
<name>A0A976ILU9_BRELC</name>
<dbReference type="AlphaFoldDB" id="A0A976ILU9"/>
<dbReference type="EMBL" id="SHOA02000009">
    <property type="protein sequence ID" value="TDH74133.1"/>
    <property type="molecule type" value="Genomic_DNA"/>
</dbReference>
<dbReference type="Pfam" id="PF05630">
    <property type="entry name" value="NPP1"/>
    <property type="match status" value="1"/>
</dbReference>
<comment type="caution">
    <text evidence="6">The sequence shown here is derived from an EMBL/GenBank/DDBJ whole genome shotgun (WGS) entry which is preliminary data.</text>
</comment>
<dbReference type="KEGG" id="blac:94351345"/>